<keyword evidence="2" id="KW-0472">Membrane</keyword>
<evidence type="ECO:0000313" key="3">
    <source>
        <dbReference type="EMBL" id="KAF5740920.1"/>
    </source>
</evidence>
<dbReference type="InParanoid" id="A0A7J7D3K9"/>
<organism evidence="3 4">
    <name type="scientific">Tripterygium wilfordii</name>
    <name type="common">Thunder God vine</name>
    <dbReference type="NCBI Taxonomy" id="458696"/>
    <lineage>
        <taxon>Eukaryota</taxon>
        <taxon>Viridiplantae</taxon>
        <taxon>Streptophyta</taxon>
        <taxon>Embryophyta</taxon>
        <taxon>Tracheophyta</taxon>
        <taxon>Spermatophyta</taxon>
        <taxon>Magnoliopsida</taxon>
        <taxon>eudicotyledons</taxon>
        <taxon>Gunneridae</taxon>
        <taxon>Pentapetalae</taxon>
        <taxon>rosids</taxon>
        <taxon>fabids</taxon>
        <taxon>Celastrales</taxon>
        <taxon>Celastraceae</taxon>
        <taxon>Tripterygium</taxon>
    </lineage>
</organism>
<protein>
    <submittedName>
        <fullName evidence="3">Uncharacterized protein</fullName>
    </submittedName>
</protein>
<keyword evidence="2" id="KW-1133">Transmembrane helix</keyword>
<evidence type="ECO:0000313" key="4">
    <source>
        <dbReference type="Proteomes" id="UP000593562"/>
    </source>
</evidence>
<feature type="transmembrane region" description="Helical" evidence="2">
    <location>
        <begin position="33"/>
        <end position="51"/>
    </location>
</feature>
<reference evidence="3 4" key="1">
    <citation type="journal article" date="2020" name="Nat. Commun.">
        <title>Genome of Tripterygium wilfordii and identification of cytochrome P450 involved in triptolide biosynthesis.</title>
        <authorList>
            <person name="Tu L."/>
            <person name="Su P."/>
            <person name="Zhang Z."/>
            <person name="Gao L."/>
            <person name="Wang J."/>
            <person name="Hu T."/>
            <person name="Zhou J."/>
            <person name="Zhang Y."/>
            <person name="Zhao Y."/>
            <person name="Liu Y."/>
            <person name="Song Y."/>
            <person name="Tong Y."/>
            <person name="Lu Y."/>
            <person name="Yang J."/>
            <person name="Xu C."/>
            <person name="Jia M."/>
            <person name="Peters R.J."/>
            <person name="Huang L."/>
            <person name="Gao W."/>
        </authorList>
    </citation>
    <scope>NUCLEOTIDE SEQUENCE [LARGE SCALE GENOMIC DNA]</scope>
    <source>
        <strain evidence="4">cv. XIE 37</strain>
        <tissue evidence="3">Leaf</tissue>
    </source>
</reference>
<name>A0A7J7D3K9_TRIWF</name>
<dbReference type="OrthoDB" id="1873983at2759"/>
<proteinExistence type="predicted"/>
<dbReference type="EMBL" id="JAAARO010000011">
    <property type="protein sequence ID" value="KAF5740920.1"/>
    <property type="molecule type" value="Genomic_DNA"/>
</dbReference>
<keyword evidence="4" id="KW-1185">Reference proteome</keyword>
<comment type="caution">
    <text evidence="3">The sequence shown here is derived from an EMBL/GenBank/DDBJ whole genome shotgun (WGS) entry which is preliminary data.</text>
</comment>
<dbReference type="Proteomes" id="UP000593562">
    <property type="component" value="Unassembled WGS sequence"/>
</dbReference>
<keyword evidence="1" id="KW-0175">Coiled coil</keyword>
<dbReference type="AlphaFoldDB" id="A0A7J7D3K9"/>
<keyword evidence="2" id="KW-0812">Transmembrane</keyword>
<evidence type="ECO:0000256" key="1">
    <source>
        <dbReference type="SAM" id="Coils"/>
    </source>
</evidence>
<dbReference type="PANTHER" id="PTHR36316:SF1">
    <property type="entry name" value="OS06G0213900 PROTEIN"/>
    <property type="match status" value="1"/>
</dbReference>
<feature type="coiled-coil region" evidence="1">
    <location>
        <begin position="56"/>
        <end position="83"/>
    </location>
</feature>
<gene>
    <name evidence="3" type="ORF">HS088_TW11G01000</name>
</gene>
<sequence length="108" mass="11976">MASSEPSGSATANQNAKASAGFVANAKKHKHSYIQFLAVTGILLLSIRSLGQKYRINDLEDDTEALKRERESLTDRMRHIKQSLLQEASVEPTGLFASRLRQLFGKDD</sequence>
<evidence type="ECO:0000256" key="2">
    <source>
        <dbReference type="SAM" id="Phobius"/>
    </source>
</evidence>
<accession>A0A7J7D3K9</accession>
<dbReference type="PANTHER" id="PTHR36316">
    <property type="entry name" value="OS06G0213900 PROTEIN"/>
    <property type="match status" value="1"/>
</dbReference>